<gene>
    <name evidence="2" type="ORF">LTR78_009677</name>
</gene>
<comment type="caution">
    <text evidence="2">The sequence shown here is derived from an EMBL/GenBank/DDBJ whole genome shotgun (WGS) entry which is preliminary data.</text>
</comment>
<keyword evidence="3" id="KW-1185">Reference proteome</keyword>
<dbReference type="AlphaFoldDB" id="A0AAE0TRE4"/>
<reference evidence="2" key="1">
    <citation type="submission" date="2023-07" db="EMBL/GenBank/DDBJ databases">
        <title>Black Yeasts Isolated from many extreme environments.</title>
        <authorList>
            <person name="Coleine C."/>
            <person name="Stajich J.E."/>
            <person name="Selbmann L."/>
        </authorList>
    </citation>
    <scope>NUCLEOTIDE SEQUENCE</scope>
    <source>
        <strain evidence="2">CCFEE 5485</strain>
    </source>
</reference>
<organism evidence="2 3">
    <name type="scientific">Recurvomyces mirabilis</name>
    <dbReference type="NCBI Taxonomy" id="574656"/>
    <lineage>
        <taxon>Eukaryota</taxon>
        <taxon>Fungi</taxon>
        <taxon>Dikarya</taxon>
        <taxon>Ascomycota</taxon>
        <taxon>Pezizomycotina</taxon>
        <taxon>Dothideomycetes</taxon>
        <taxon>Dothideomycetidae</taxon>
        <taxon>Mycosphaerellales</taxon>
        <taxon>Teratosphaeriaceae</taxon>
        <taxon>Recurvomyces</taxon>
    </lineage>
</organism>
<sequence length="167" mass="18193">MVPPRRPHHHARHYLHLLGKEFTTSRHLFAVLQRHDKISAAGPGIDHFRPPDEQHVSTPQQVEVWRIGNGTDATAGGTPVSASAAATAISTPAVVVAGSGYELRGAKNYIDFTSKGKYDFLYLPVDFEKNTNVGYPFIDFANHGDILDFLTGSFAGGYRQGSDSFAP</sequence>
<feature type="domain" description="Mei2-like C-terminal RNA recognition motif" evidence="1">
    <location>
        <begin position="107"/>
        <end position="151"/>
    </location>
</feature>
<evidence type="ECO:0000313" key="2">
    <source>
        <dbReference type="EMBL" id="KAK3670437.1"/>
    </source>
</evidence>
<evidence type="ECO:0000259" key="1">
    <source>
        <dbReference type="Pfam" id="PF04059"/>
    </source>
</evidence>
<name>A0AAE0TRE4_9PEZI</name>
<dbReference type="Proteomes" id="UP001274830">
    <property type="component" value="Unassembled WGS sequence"/>
</dbReference>
<proteinExistence type="predicted"/>
<evidence type="ECO:0000313" key="3">
    <source>
        <dbReference type="Proteomes" id="UP001274830"/>
    </source>
</evidence>
<dbReference type="Pfam" id="PF04059">
    <property type="entry name" value="RRM_2"/>
    <property type="match status" value="1"/>
</dbReference>
<accession>A0AAE0TRE4</accession>
<dbReference type="EMBL" id="JAUTXT010000056">
    <property type="protein sequence ID" value="KAK3670437.1"/>
    <property type="molecule type" value="Genomic_DNA"/>
</dbReference>
<protein>
    <recommendedName>
        <fullName evidence="1">Mei2-like C-terminal RNA recognition motif domain-containing protein</fullName>
    </recommendedName>
</protein>
<dbReference type="InterPro" id="IPR007201">
    <property type="entry name" value="Mei2-like_Rrm_C"/>
</dbReference>